<dbReference type="Gene3D" id="3.40.50.280">
    <property type="entry name" value="Cobalamin-binding domain"/>
    <property type="match status" value="1"/>
</dbReference>
<dbReference type="GO" id="GO:0006355">
    <property type="term" value="P:regulation of DNA-templated transcription"/>
    <property type="evidence" value="ECO:0007669"/>
    <property type="project" value="InterPro"/>
</dbReference>
<dbReference type="InterPro" id="IPR003759">
    <property type="entry name" value="Cbl-bd_cap"/>
</dbReference>
<dbReference type="Pfam" id="PF13411">
    <property type="entry name" value="MerR_1"/>
    <property type="match status" value="1"/>
</dbReference>
<dbReference type="GO" id="GO:0046872">
    <property type="term" value="F:metal ion binding"/>
    <property type="evidence" value="ECO:0007669"/>
    <property type="project" value="InterPro"/>
</dbReference>
<dbReference type="InterPro" id="IPR006158">
    <property type="entry name" value="Cobalamin-bd"/>
</dbReference>
<evidence type="ECO:0000259" key="2">
    <source>
        <dbReference type="PROSITE" id="PS51332"/>
    </source>
</evidence>
<dbReference type="Proteomes" id="UP000011721">
    <property type="component" value="Chromosome"/>
</dbReference>
<dbReference type="Pfam" id="PF02310">
    <property type="entry name" value="B12-binding"/>
    <property type="match status" value="1"/>
</dbReference>
<evidence type="ECO:0000313" key="4">
    <source>
        <dbReference type="Proteomes" id="UP000011721"/>
    </source>
</evidence>
<sequence>MANNKTFYKIGTLARESGISPDLLRVWEKRYALWSPERGPGGQRLYSEEDLSLVCHIAEATREEGLRIGELASFGRQKLLQQIENKTGLRREPEAAGLFVDNELESYINPLIEAAESVNFLQLRDGLNRALLELSPDRVVYEVILPAMEKVGEAYLSGKITVAGEHLISGISEHYLRNCIDQASQAVPERVDPPVICSCFPGEEHRLGLLVVMYTLAREGSRPVYFGSSLPLESLEQAIVQIQPKSVWLSVTSTVLYDKHRNEIAALAGRHPIPIILGGQGVRGDDPLLLESGCTLCSPPSCQPAAVQSIYRDVSR</sequence>
<dbReference type="GO" id="GO:0031419">
    <property type="term" value="F:cobalamin binding"/>
    <property type="evidence" value="ECO:0007669"/>
    <property type="project" value="InterPro"/>
</dbReference>
<dbReference type="Pfam" id="PF02607">
    <property type="entry name" value="B12-binding_2"/>
    <property type="match status" value="1"/>
</dbReference>
<feature type="domain" description="HTH merR-type" evidence="1">
    <location>
        <begin position="7"/>
        <end position="77"/>
    </location>
</feature>
<dbReference type="InterPro" id="IPR009061">
    <property type="entry name" value="DNA-bd_dom_put_sf"/>
</dbReference>
<dbReference type="Gene3D" id="1.10.1240.10">
    <property type="entry name" value="Methionine synthase domain"/>
    <property type="match status" value="1"/>
</dbReference>
<dbReference type="SMART" id="SM00422">
    <property type="entry name" value="HTH_MERR"/>
    <property type="match status" value="1"/>
</dbReference>
<organism evidence="3 4">
    <name type="scientific">Desulfocapsa sulfexigens (strain DSM 10523 / SB164P1)</name>
    <dbReference type="NCBI Taxonomy" id="1167006"/>
    <lineage>
        <taxon>Bacteria</taxon>
        <taxon>Pseudomonadati</taxon>
        <taxon>Thermodesulfobacteriota</taxon>
        <taxon>Desulfobulbia</taxon>
        <taxon>Desulfobulbales</taxon>
        <taxon>Desulfocapsaceae</taxon>
        <taxon>Desulfocapsa</taxon>
    </lineage>
</organism>
<dbReference type="KEGG" id="dsf:UWK_00924"/>
<name>M1P206_DESSD</name>
<dbReference type="Gene3D" id="1.10.1660.10">
    <property type="match status" value="1"/>
</dbReference>
<accession>M1P206</accession>
<dbReference type="eggNOG" id="COG0789">
    <property type="taxonomic scope" value="Bacteria"/>
</dbReference>
<protein>
    <submittedName>
        <fullName evidence="3">Putative transcriptional regulator</fullName>
    </submittedName>
</protein>
<dbReference type="AlphaFoldDB" id="M1P206"/>
<dbReference type="STRING" id="1167006.UWK_00924"/>
<dbReference type="EMBL" id="CP003985">
    <property type="protein sequence ID" value="AGF77498.1"/>
    <property type="molecule type" value="Genomic_DNA"/>
</dbReference>
<gene>
    <name evidence="3" type="ordered locus">UWK_00924</name>
</gene>
<dbReference type="SUPFAM" id="SSF52242">
    <property type="entry name" value="Cobalamin (vitamin B12)-binding domain"/>
    <property type="match status" value="1"/>
</dbReference>
<evidence type="ECO:0000259" key="1">
    <source>
        <dbReference type="PROSITE" id="PS50937"/>
    </source>
</evidence>
<dbReference type="RefSeq" id="WP_015403194.1">
    <property type="nucleotide sequence ID" value="NC_020304.1"/>
</dbReference>
<dbReference type="InterPro" id="IPR036724">
    <property type="entry name" value="Cobalamin-bd_sf"/>
</dbReference>
<dbReference type="InterPro" id="IPR000551">
    <property type="entry name" value="MerR-type_HTH_dom"/>
</dbReference>
<dbReference type="PROSITE" id="PS50937">
    <property type="entry name" value="HTH_MERR_2"/>
    <property type="match status" value="1"/>
</dbReference>
<feature type="domain" description="B12-binding" evidence="2">
    <location>
        <begin position="192"/>
        <end position="316"/>
    </location>
</feature>
<dbReference type="InterPro" id="IPR036594">
    <property type="entry name" value="Meth_synthase_dom"/>
</dbReference>
<keyword evidence="4" id="KW-1185">Reference proteome</keyword>
<proteinExistence type="predicted"/>
<dbReference type="PROSITE" id="PS51332">
    <property type="entry name" value="B12_BINDING"/>
    <property type="match status" value="1"/>
</dbReference>
<dbReference type="eggNOG" id="COG5012">
    <property type="taxonomic scope" value="Bacteria"/>
</dbReference>
<evidence type="ECO:0000313" key="3">
    <source>
        <dbReference type="EMBL" id="AGF77498.1"/>
    </source>
</evidence>
<dbReference type="GO" id="GO:0003677">
    <property type="term" value="F:DNA binding"/>
    <property type="evidence" value="ECO:0007669"/>
    <property type="project" value="InterPro"/>
</dbReference>
<dbReference type="HOGENOM" id="CLU_045945_3_0_7"/>
<reference evidence="4" key="1">
    <citation type="journal article" date="2013" name="Stand. Genomic Sci.">
        <title>Complete genome sequence of Desulfocapsa sulfexigens, a marine deltaproteobacterium specialized in disproportionating inorganic sulfur compounds.</title>
        <authorList>
            <person name="Finster K.W."/>
            <person name="Kjeldsen K.U."/>
            <person name="Kube M."/>
            <person name="Reinhardt R."/>
            <person name="Mussmann M."/>
            <person name="Amann R."/>
            <person name="Schreiber L."/>
        </authorList>
    </citation>
    <scope>NUCLEOTIDE SEQUENCE [LARGE SCALE GENOMIC DNA]</scope>
    <source>
        <strain evidence="4">DSM 10523 / SB164P1</strain>
    </source>
</reference>
<dbReference type="SUPFAM" id="SSF46955">
    <property type="entry name" value="Putative DNA-binding domain"/>
    <property type="match status" value="1"/>
</dbReference>